<sequence length="610" mass="61147">MAAVMGLMLVIAVVSVGLLTATVAGSATSTANRANTQSLASADAGIDTMYASIAGGNYVCSVVSTTEPIFTAEAVYRNAAGNVMPCTNVVSGVPVAATVTSIGRASAPGVGATAGDDRAVIAELAIQSDTVGTALDKAVFSEGSFTLSNNVTIEESATGENDGDLYSNGTIYCKTQLEIQGNIVAQGNLSFENTCEGLGTIWVGGNATFSSSVNVKGSIFAAGNSTMTLANTSHVDGTIVTNGSIALDNHGGAKACPGTTSQWSICGSVVALGGSISSNNGASIGGSAYAKTNLTMSNANSAKIVGNDVVLEAGNLTGSNLSGTNIVGSVRANGSISVPAARIGNVGGSCQRAAGGGFAACSPAPSIPAPNPAVALPPNLGYPGSSPTLSAVNKPVREELPRIESSTTALTKWTGWTTKTFTGSSSCADAKTFLNGAWSGKTLVIVQGCSTPIRWNNETLRVKGDLAIMSTSGFEASNSFSVASSSTEVHDLLWIVPSDGPGISWAPVAGTSPVQTAPTCTAAGGTIALTNQTTVSGTKWFLYSPCTVKIDNRLNGFRGQIYAGNVTYPNNSAITMDKVEVPGATSGSAAPTTTTHAAQILSRVDVAGGS</sequence>
<evidence type="ECO:0000256" key="1">
    <source>
        <dbReference type="SAM" id="SignalP"/>
    </source>
</evidence>
<proteinExistence type="predicted"/>
<evidence type="ECO:0000313" key="2">
    <source>
        <dbReference type="EMBL" id="PVZ95147.1"/>
    </source>
</evidence>
<dbReference type="AlphaFoldDB" id="A0A2V1HX34"/>
<keyword evidence="3" id="KW-1185">Reference proteome</keyword>
<comment type="caution">
    <text evidence="2">The sequence shown here is derived from an EMBL/GenBank/DDBJ whole genome shotgun (WGS) entry which is preliminary data.</text>
</comment>
<organism evidence="2 3">
    <name type="scientific">Amnibacterium flavum</name>
    <dbReference type="NCBI Taxonomy" id="2173173"/>
    <lineage>
        <taxon>Bacteria</taxon>
        <taxon>Bacillati</taxon>
        <taxon>Actinomycetota</taxon>
        <taxon>Actinomycetes</taxon>
        <taxon>Micrococcales</taxon>
        <taxon>Microbacteriaceae</taxon>
        <taxon>Amnibacterium</taxon>
    </lineage>
</organism>
<accession>A0A2V1HX34</accession>
<feature type="chain" id="PRO_5015848055" evidence="1">
    <location>
        <begin position="27"/>
        <end position="610"/>
    </location>
</feature>
<reference evidence="2 3" key="1">
    <citation type="submission" date="2018-05" db="EMBL/GenBank/DDBJ databases">
        <title>Amnibacterium sp. M8JJ-5, whole genome shotgun sequence.</title>
        <authorList>
            <person name="Tuo L."/>
        </authorList>
    </citation>
    <scope>NUCLEOTIDE SEQUENCE [LARGE SCALE GENOMIC DNA]</scope>
    <source>
        <strain evidence="2 3">M8JJ-5</strain>
    </source>
</reference>
<gene>
    <name evidence="2" type="ORF">DDQ50_01030</name>
</gene>
<dbReference type="EMBL" id="QEOP01000001">
    <property type="protein sequence ID" value="PVZ95147.1"/>
    <property type="molecule type" value="Genomic_DNA"/>
</dbReference>
<keyword evidence="1" id="KW-0732">Signal</keyword>
<dbReference type="RefSeq" id="WP_116754885.1">
    <property type="nucleotide sequence ID" value="NZ_JBHUEX010000001.1"/>
</dbReference>
<dbReference type="OrthoDB" id="5094704at2"/>
<name>A0A2V1HX34_9MICO</name>
<feature type="signal peptide" evidence="1">
    <location>
        <begin position="1"/>
        <end position="26"/>
    </location>
</feature>
<evidence type="ECO:0000313" key="3">
    <source>
        <dbReference type="Proteomes" id="UP000244893"/>
    </source>
</evidence>
<protein>
    <submittedName>
        <fullName evidence="2">Uncharacterized protein</fullName>
    </submittedName>
</protein>
<dbReference type="Proteomes" id="UP000244893">
    <property type="component" value="Unassembled WGS sequence"/>
</dbReference>